<feature type="domain" description="CCHC-type" evidence="3">
    <location>
        <begin position="345"/>
        <end position="360"/>
    </location>
</feature>
<dbReference type="InterPro" id="IPR056924">
    <property type="entry name" value="SH3_Tf2-1"/>
</dbReference>
<dbReference type="GO" id="GO:0006508">
    <property type="term" value="P:proteolysis"/>
    <property type="evidence" value="ECO:0007669"/>
    <property type="project" value="InterPro"/>
</dbReference>
<dbReference type="Gene3D" id="4.10.60.10">
    <property type="entry name" value="Zinc finger, CCHC-type"/>
    <property type="match status" value="1"/>
</dbReference>
<protein>
    <recommendedName>
        <fullName evidence="3">CCHC-type domain-containing protein</fullName>
    </recommendedName>
</protein>
<keyword evidence="1" id="KW-0862">Zinc</keyword>
<keyword evidence="1" id="KW-0863">Zinc-finger</keyword>
<dbReference type="Pfam" id="PF17921">
    <property type="entry name" value="Integrase_H2C2"/>
    <property type="match status" value="1"/>
</dbReference>
<gene>
    <name evidence="4" type="ORF">LWI29_028127</name>
</gene>
<dbReference type="PROSITE" id="PS00141">
    <property type="entry name" value="ASP_PROTEASE"/>
    <property type="match status" value="1"/>
</dbReference>
<dbReference type="InterPro" id="IPR001969">
    <property type="entry name" value="Aspartic_peptidase_AS"/>
</dbReference>
<evidence type="ECO:0000256" key="1">
    <source>
        <dbReference type="PROSITE-ProRule" id="PRU00047"/>
    </source>
</evidence>
<feature type="region of interest" description="Disordered" evidence="2">
    <location>
        <begin position="299"/>
        <end position="318"/>
    </location>
</feature>
<proteinExistence type="predicted"/>
<keyword evidence="5" id="KW-1185">Reference proteome</keyword>
<reference evidence="4" key="1">
    <citation type="journal article" date="2022" name="Plant J.">
        <title>Strategies of tolerance reflected in two North American maple genomes.</title>
        <authorList>
            <person name="McEvoy S.L."/>
            <person name="Sezen U.U."/>
            <person name="Trouern-Trend A."/>
            <person name="McMahon S.M."/>
            <person name="Schaberg P.G."/>
            <person name="Yang J."/>
            <person name="Wegrzyn J.L."/>
            <person name="Swenson N.G."/>
        </authorList>
    </citation>
    <scope>NUCLEOTIDE SEQUENCE</scope>
    <source>
        <strain evidence="4">NS2018</strain>
    </source>
</reference>
<keyword evidence="1" id="KW-0479">Metal-binding</keyword>
<dbReference type="Pfam" id="PF24626">
    <property type="entry name" value="SH3_Tf2-1"/>
    <property type="match status" value="1"/>
</dbReference>
<sequence length="905" mass="103271">MRKCATRNHWRPVRKKIVNRLRSMSRRTQTATRGERLRANEDADPTIRQLAEEANPTTNLIARLLEQQNRLLADMNRGGSNVVGQSNAGAGDVVVTLERFKKLGPPVFKGRTDPIAAEAWLKQIEKVFIAIACPDKQKVVFASFMLEDEADHWWDATSRILKTTLPINDHITWETFKNAFNEKYFPDCVRFKMERDFLNLKQDNKSVVEYEEQFTSLSRFATQLIPDDESKGRRFLDGLHPDIRSKVEVLKLTRYADVVDRGLIAERSLEECKKTHEVFKRNNQQGGFRNKNAFRHGTQFKKYNNGGNKDNEKSVGDTSFKKNFPPCQRCGRSHSGECYINTGACFGCGKSDHKIKDCPKRRSSSVISSINEAQQKKPKTQGRVFAITEQDAHASNDVVSGTLSLFCREATVLFDSGATHSFVSCAFSAYANKPAEPLDLCMTIGTPMGDSMLVEQVFKSCLISVGGRDFLVDLLPLKMRDFDIILGMDWLAANYASIDCFSKEIVFHKPGEKEFRFQGIRNSCDALISTVKATKMLTKGCEGFLAFVSSYNSIEASLENISVVKEFPDRRWLELVKDYDCSINYHPGKANVVADALSRKSSGSLAHLITTENYILRDLEKCGVMVVTHGQVDYLAHLKVQPTLMDKIKSAQKSDLQLVRIGDDVRKGAKPDFKLDESDVLWYGKRLCVPDDGEMKKEILNEAHNTAYSVHPGSTKMYHDLKRNFWWKNMKKEVAEFVSRKCRSPICWDEVGERRLLGPELIQITVDKIKIIKERLRAAQSRQKSYADHRRRDLEFEAGDFVFLKVSPWKGVFRFGKKGKLSPRFIGPFEVLERIGTVAYRVALPPNLSRLHNVFHVSVLRKYVADLSHVLDYQPIQISQDMTYEEHPLKILDWKQQVLRTRVKE</sequence>
<dbReference type="PANTHER" id="PTHR46148:SF60">
    <property type="entry name" value="CHROMO DOMAIN-CONTAINING PROTEIN"/>
    <property type="match status" value="1"/>
</dbReference>
<dbReference type="Pfam" id="PF03732">
    <property type="entry name" value="Retrotrans_gag"/>
    <property type="match status" value="1"/>
</dbReference>
<dbReference type="EMBL" id="JAUESC010000388">
    <property type="protein sequence ID" value="KAK0572226.1"/>
    <property type="molecule type" value="Genomic_DNA"/>
</dbReference>
<dbReference type="SMART" id="SM00343">
    <property type="entry name" value="ZnF_C2HC"/>
    <property type="match status" value="1"/>
</dbReference>
<dbReference type="InterPro" id="IPR001878">
    <property type="entry name" value="Znf_CCHC"/>
</dbReference>
<evidence type="ECO:0000313" key="5">
    <source>
        <dbReference type="Proteomes" id="UP001168877"/>
    </source>
</evidence>
<dbReference type="GO" id="GO:0008270">
    <property type="term" value="F:zinc ion binding"/>
    <property type="evidence" value="ECO:0007669"/>
    <property type="project" value="UniProtKB-KW"/>
</dbReference>
<dbReference type="SUPFAM" id="SSF50630">
    <property type="entry name" value="Acid proteases"/>
    <property type="match status" value="1"/>
</dbReference>
<dbReference type="Pfam" id="PF08284">
    <property type="entry name" value="RVP_2"/>
    <property type="match status" value="1"/>
</dbReference>
<evidence type="ECO:0000259" key="3">
    <source>
        <dbReference type="PROSITE" id="PS50158"/>
    </source>
</evidence>
<accession>A0AA39RFH6</accession>
<dbReference type="Proteomes" id="UP001168877">
    <property type="component" value="Unassembled WGS sequence"/>
</dbReference>
<dbReference type="CDD" id="cd00303">
    <property type="entry name" value="retropepsin_like"/>
    <property type="match status" value="1"/>
</dbReference>
<comment type="caution">
    <text evidence="4">The sequence shown here is derived from an EMBL/GenBank/DDBJ whole genome shotgun (WGS) entry which is preliminary data.</text>
</comment>
<reference evidence="4" key="2">
    <citation type="submission" date="2023-06" db="EMBL/GenBank/DDBJ databases">
        <authorList>
            <person name="Swenson N.G."/>
            <person name="Wegrzyn J.L."/>
            <person name="Mcevoy S.L."/>
        </authorList>
    </citation>
    <scope>NUCLEOTIDE SEQUENCE</scope>
    <source>
        <strain evidence="4">NS2018</strain>
        <tissue evidence="4">Leaf</tissue>
    </source>
</reference>
<dbReference type="InterPro" id="IPR005162">
    <property type="entry name" value="Retrotrans_gag_dom"/>
</dbReference>
<dbReference type="Gene3D" id="1.10.340.70">
    <property type="match status" value="1"/>
</dbReference>
<dbReference type="PANTHER" id="PTHR46148">
    <property type="entry name" value="CHROMO DOMAIN-CONTAINING PROTEIN"/>
    <property type="match status" value="1"/>
</dbReference>
<dbReference type="PROSITE" id="PS50158">
    <property type="entry name" value="ZF_CCHC"/>
    <property type="match status" value="1"/>
</dbReference>
<name>A0AA39RFH6_ACESA</name>
<evidence type="ECO:0000256" key="2">
    <source>
        <dbReference type="SAM" id="MobiDB-lite"/>
    </source>
</evidence>
<dbReference type="GO" id="GO:0003676">
    <property type="term" value="F:nucleic acid binding"/>
    <property type="evidence" value="ECO:0007669"/>
    <property type="project" value="InterPro"/>
</dbReference>
<feature type="region of interest" description="Disordered" evidence="2">
    <location>
        <begin position="25"/>
        <end position="44"/>
    </location>
</feature>
<dbReference type="InterPro" id="IPR041588">
    <property type="entry name" value="Integrase_H2C2"/>
</dbReference>
<organism evidence="4 5">
    <name type="scientific">Acer saccharum</name>
    <name type="common">Sugar maple</name>
    <dbReference type="NCBI Taxonomy" id="4024"/>
    <lineage>
        <taxon>Eukaryota</taxon>
        <taxon>Viridiplantae</taxon>
        <taxon>Streptophyta</taxon>
        <taxon>Embryophyta</taxon>
        <taxon>Tracheophyta</taxon>
        <taxon>Spermatophyta</taxon>
        <taxon>Magnoliopsida</taxon>
        <taxon>eudicotyledons</taxon>
        <taxon>Gunneridae</taxon>
        <taxon>Pentapetalae</taxon>
        <taxon>rosids</taxon>
        <taxon>malvids</taxon>
        <taxon>Sapindales</taxon>
        <taxon>Sapindaceae</taxon>
        <taxon>Hippocastanoideae</taxon>
        <taxon>Acereae</taxon>
        <taxon>Acer</taxon>
    </lineage>
</organism>
<dbReference type="Gene3D" id="2.40.70.10">
    <property type="entry name" value="Acid Proteases"/>
    <property type="match status" value="1"/>
</dbReference>
<dbReference type="InterPro" id="IPR021109">
    <property type="entry name" value="Peptidase_aspartic_dom_sf"/>
</dbReference>
<dbReference type="GO" id="GO:0004190">
    <property type="term" value="F:aspartic-type endopeptidase activity"/>
    <property type="evidence" value="ECO:0007669"/>
    <property type="project" value="InterPro"/>
</dbReference>
<dbReference type="AlphaFoldDB" id="A0AA39RFH6"/>
<evidence type="ECO:0000313" key="4">
    <source>
        <dbReference type="EMBL" id="KAK0572226.1"/>
    </source>
</evidence>